<accession>A0ABQ8LL59</accession>
<feature type="region of interest" description="Disordered" evidence="1">
    <location>
        <begin position="343"/>
        <end position="362"/>
    </location>
</feature>
<gene>
    <name evidence="2" type="ORF">H4Q32_019475</name>
</gene>
<feature type="compositionally biased region" description="Polar residues" evidence="1">
    <location>
        <begin position="195"/>
        <end position="210"/>
    </location>
</feature>
<feature type="compositionally biased region" description="Basic and acidic residues" evidence="1">
    <location>
        <begin position="77"/>
        <end position="88"/>
    </location>
</feature>
<evidence type="ECO:0000313" key="2">
    <source>
        <dbReference type="EMBL" id="KAI2651395.1"/>
    </source>
</evidence>
<dbReference type="EMBL" id="JACTAM010000021">
    <property type="protein sequence ID" value="KAI2651395.1"/>
    <property type="molecule type" value="Genomic_DNA"/>
</dbReference>
<name>A0ABQ8LL59_LABRO</name>
<feature type="compositionally biased region" description="Low complexity" evidence="1">
    <location>
        <begin position="172"/>
        <end position="194"/>
    </location>
</feature>
<evidence type="ECO:0000256" key="1">
    <source>
        <dbReference type="SAM" id="MobiDB-lite"/>
    </source>
</evidence>
<feature type="compositionally biased region" description="Basic and acidic residues" evidence="1">
    <location>
        <begin position="319"/>
        <end position="329"/>
    </location>
</feature>
<dbReference type="Proteomes" id="UP000830375">
    <property type="component" value="Unassembled WGS sequence"/>
</dbReference>
<keyword evidence="3" id="KW-1185">Reference proteome</keyword>
<feature type="region of interest" description="Disordered" evidence="1">
    <location>
        <begin position="312"/>
        <end position="338"/>
    </location>
</feature>
<comment type="caution">
    <text evidence="2">The sequence shown here is derived from an EMBL/GenBank/DDBJ whole genome shotgun (WGS) entry which is preliminary data.</text>
</comment>
<proteinExistence type="predicted"/>
<protein>
    <submittedName>
        <fullName evidence="2">Toll-like receptor 1</fullName>
    </submittedName>
</protein>
<evidence type="ECO:0000313" key="3">
    <source>
        <dbReference type="Proteomes" id="UP000830375"/>
    </source>
</evidence>
<organism evidence="2 3">
    <name type="scientific">Labeo rohita</name>
    <name type="common">Indian major carp</name>
    <name type="synonym">Cyprinus rohita</name>
    <dbReference type="NCBI Taxonomy" id="84645"/>
    <lineage>
        <taxon>Eukaryota</taxon>
        <taxon>Metazoa</taxon>
        <taxon>Chordata</taxon>
        <taxon>Craniata</taxon>
        <taxon>Vertebrata</taxon>
        <taxon>Euteleostomi</taxon>
        <taxon>Actinopterygii</taxon>
        <taxon>Neopterygii</taxon>
        <taxon>Teleostei</taxon>
        <taxon>Ostariophysi</taxon>
        <taxon>Cypriniformes</taxon>
        <taxon>Cyprinidae</taxon>
        <taxon>Labeoninae</taxon>
        <taxon>Labeonini</taxon>
        <taxon>Labeo</taxon>
    </lineage>
</organism>
<feature type="region of interest" description="Disordered" evidence="1">
    <location>
        <begin position="168"/>
        <end position="226"/>
    </location>
</feature>
<feature type="compositionally biased region" description="Basic residues" evidence="1">
    <location>
        <begin position="343"/>
        <end position="356"/>
    </location>
</feature>
<sequence length="441" mass="49128">MHSPKSRFGLTDTLTSSPVLIHHCSIKSTAVSGNEQLIVLSDERTESLGNISSPTPKTLINMLQCFDIHSLKSHPHRLSENNEKKSESESEDTPLSFTPPQFLKAKTMYTYSRINKYTVQLSDKKRDPQRKHFERFIINAVEEQEHQAVCDGQSGLSEVQIVDDKDLWPVDDSQPSQSSLDSNSTTSSFNTGSTEAESTCSVCEDQTGSEDGSPGGNMLDTPPSRSGVLLKDPMLGAFPAAWKKHFPFSPTLPKTPVLPLRPSLREAASLTVNQSLLISPSQGLSPLFEDVELSYLWYLLCTSNWETVKSAGSGSDLSFKSEEENKSSEDENPNQFVPLKRARKGCTHRHTSKRGRVTTQPNPKKKCILSWHPLHYGHQRVSQTMAHLAEEGEALKAWSYSCQQNRNVRAQVHEAEMTAGRSMPSPLHMLLAYRDKYAAVK</sequence>
<feature type="region of interest" description="Disordered" evidence="1">
    <location>
        <begin position="74"/>
        <end position="99"/>
    </location>
</feature>
<reference evidence="2 3" key="1">
    <citation type="submission" date="2022-01" db="EMBL/GenBank/DDBJ databases">
        <title>A high-quality chromosome-level genome assembly of rohu carp, Labeo rohita.</title>
        <authorList>
            <person name="Arick M.A. II"/>
            <person name="Hsu C.-Y."/>
            <person name="Magbanua Z."/>
            <person name="Pechanova O."/>
            <person name="Grover C."/>
            <person name="Miller E."/>
            <person name="Thrash A."/>
            <person name="Ezzel L."/>
            <person name="Alam S."/>
            <person name="Benzie J."/>
            <person name="Hamilton M."/>
            <person name="Karsi A."/>
            <person name="Lawrence M.L."/>
            <person name="Peterson D.G."/>
        </authorList>
    </citation>
    <scope>NUCLEOTIDE SEQUENCE [LARGE SCALE GENOMIC DNA]</scope>
    <source>
        <strain evidence="3">BAU-BD-2019</strain>
        <tissue evidence="2">Blood</tissue>
    </source>
</reference>